<accession>A0A2V0P1F2</accession>
<keyword evidence="3" id="KW-1185">Reference proteome</keyword>
<name>A0A2V0P1F2_9CHLO</name>
<feature type="chain" id="PRO_5015847017" evidence="1">
    <location>
        <begin position="28"/>
        <end position="88"/>
    </location>
</feature>
<reference evidence="2 3" key="1">
    <citation type="journal article" date="2018" name="Sci. Rep.">
        <title>Raphidocelis subcapitata (=Pseudokirchneriella subcapitata) provides an insight into genome evolution and environmental adaptations in the Sphaeropleales.</title>
        <authorList>
            <person name="Suzuki S."/>
            <person name="Yamaguchi H."/>
            <person name="Nakajima N."/>
            <person name="Kawachi M."/>
        </authorList>
    </citation>
    <scope>NUCLEOTIDE SEQUENCE [LARGE SCALE GENOMIC DNA]</scope>
    <source>
        <strain evidence="2 3">NIES-35</strain>
    </source>
</reference>
<dbReference type="Proteomes" id="UP000247498">
    <property type="component" value="Unassembled WGS sequence"/>
</dbReference>
<protein>
    <submittedName>
        <fullName evidence="2">Uncharacterized protein</fullName>
    </submittedName>
</protein>
<dbReference type="InParanoid" id="A0A2V0P1F2"/>
<proteinExistence type="predicted"/>
<sequence length="88" mass="9064">MGRQERLLPAAGLVVLVSALFVTQCAAAVSVFSVAGAAFVLTTPKWTLMAPVGHASTAKTGILINGTTIYTFRAPRNQASPQPSLGGH</sequence>
<dbReference type="EMBL" id="BDRX01000043">
    <property type="protein sequence ID" value="GBF93696.1"/>
    <property type="molecule type" value="Genomic_DNA"/>
</dbReference>
<gene>
    <name evidence="2" type="ORF">Rsub_06799</name>
</gene>
<evidence type="ECO:0000313" key="3">
    <source>
        <dbReference type="Proteomes" id="UP000247498"/>
    </source>
</evidence>
<evidence type="ECO:0000256" key="1">
    <source>
        <dbReference type="SAM" id="SignalP"/>
    </source>
</evidence>
<organism evidence="2 3">
    <name type="scientific">Raphidocelis subcapitata</name>
    <dbReference type="NCBI Taxonomy" id="307507"/>
    <lineage>
        <taxon>Eukaryota</taxon>
        <taxon>Viridiplantae</taxon>
        <taxon>Chlorophyta</taxon>
        <taxon>core chlorophytes</taxon>
        <taxon>Chlorophyceae</taxon>
        <taxon>CS clade</taxon>
        <taxon>Sphaeropleales</taxon>
        <taxon>Selenastraceae</taxon>
        <taxon>Raphidocelis</taxon>
    </lineage>
</organism>
<keyword evidence="1" id="KW-0732">Signal</keyword>
<dbReference type="AlphaFoldDB" id="A0A2V0P1F2"/>
<feature type="signal peptide" evidence="1">
    <location>
        <begin position="1"/>
        <end position="27"/>
    </location>
</feature>
<comment type="caution">
    <text evidence="2">The sequence shown here is derived from an EMBL/GenBank/DDBJ whole genome shotgun (WGS) entry which is preliminary data.</text>
</comment>
<evidence type="ECO:0000313" key="2">
    <source>
        <dbReference type="EMBL" id="GBF93696.1"/>
    </source>
</evidence>